<accession>A0A093UN60</accession>
<protein>
    <submittedName>
        <fullName evidence="7">Sterol regulatory element-binding protein ECM22</fullName>
    </submittedName>
</protein>
<dbReference type="AlphaFoldDB" id="A0A093UN60"/>
<dbReference type="PROSITE" id="PS00463">
    <property type="entry name" value="ZN2_CY6_FUNGAL_1"/>
    <property type="match status" value="1"/>
</dbReference>
<dbReference type="CDD" id="cd00067">
    <property type="entry name" value="GAL4"/>
    <property type="match status" value="1"/>
</dbReference>
<dbReference type="InterPro" id="IPR001138">
    <property type="entry name" value="Zn2Cys6_DnaBD"/>
</dbReference>
<keyword evidence="4" id="KW-0539">Nucleus</keyword>
<keyword evidence="2" id="KW-0238">DNA-binding</keyword>
<organism evidence="7">
    <name type="scientific">Talaromyces marneffei PM1</name>
    <dbReference type="NCBI Taxonomy" id="1077442"/>
    <lineage>
        <taxon>Eukaryota</taxon>
        <taxon>Fungi</taxon>
        <taxon>Dikarya</taxon>
        <taxon>Ascomycota</taxon>
        <taxon>Pezizomycotina</taxon>
        <taxon>Eurotiomycetes</taxon>
        <taxon>Eurotiomycetidae</taxon>
        <taxon>Eurotiales</taxon>
        <taxon>Trichocomaceae</taxon>
        <taxon>Talaromyces</taxon>
        <taxon>Talaromyces sect. Talaromyces</taxon>
    </lineage>
</organism>
<gene>
    <name evidence="7" type="ORF">GQ26_0540030</name>
</gene>
<dbReference type="Gene3D" id="4.10.240.10">
    <property type="entry name" value="Zn(2)-C6 fungal-type DNA-binding domain"/>
    <property type="match status" value="1"/>
</dbReference>
<evidence type="ECO:0000313" key="7">
    <source>
        <dbReference type="EMBL" id="KFX41732.1"/>
    </source>
</evidence>
<reference evidence="7" key="2">
    <citation type="journal article" date="2014" name="PLoS Genet.">
        <title>Signature gene expression reveals novel clues to the molecular mechanisms of dimorphic transition in Penicillium marneffei.</title>
        <authorList>
            <person name="Yang E."/>
            <person name="Wang G."/>
            <person name="Cai J."/>
            <person name="Woo P.C."/>
            <person name="Lau S.K."/>
            <person name="Yuen K.-Y."/>
            <person name="Chow W.-N."/>
            <person name="Lin X."/>
        </authorList>
    </citation>
    <scope>NUCLEOTIDE SEQUENCE</scope>
    <source>
        <strain evidence="7">PM1</strain>
    </source>
</reference>
<evidence type="ECO:0000256" key="3">
    <source>
        <dbReference type="ARBA" id="ARBA00023163"/>
    </source>
</evidence>
<dbReference type="HOGENOM" id="CLU_019849_1_0_1"/>
<keyword evidence="1" id="KW-0805">Transcription regulation</keyword>
<comment type="caution">
    <text evidence="7">The sequence shown here is derived from an EMBL/GenBank/DDBJ whole genome shotgun (WGS) entry which is preliminary data.</text>
</comment>
<evidence type="ECO:0000256" key="5">
    <source>
        <dbReference type="SAM" id="MobiDB-lite"/>
    </source>
</evidence>
<dbReference type="EMBL" id="JPOX01000054">
    <property type="protein sequence ID" value="KFX41732.1"/>
    <property type="molecule type" value="Genomic_DNA"/>
</dbReference>
<dbReference type="InterPro" id="IPR036864">
    <property type="entry name" value="Zn2-C6_fun-type_DNA-bd_sf"/>
</dbReference>
<reference key="1">
    <citation type="journal article" date="2014" name="PLoS Genet.">
        <title>Signature Gene Expression Reveals Novel Clues to the Molecular Mechanisms of Dimorphic Transition in Penicillium marneffei.</title>
        <authorList>
            <person name="Yang E."/>
            <person name="Wang G."/>
            <person name="Cai J."/>
            <person name="Woo P.C."/>
            <person name="Lau S.K."/>
            <person name="Yuen K.-Y."/>
            <person name="Chow W.-N."/>
            <person name="Lin X."/>
        </authorList>
    </citation>
    <scope>NUCLEOTIDE SEQUENCE [LARGE SCALE GENOMIC DNA]</scope>
    <source>
        <strain>PM1</strain>
    </source>
</reference>
<name>A0A093UN60_TALMA</name>
<dbReference type="PANTHER" id="PTHR47784">
    <property type="entry name" value="STEROL UPTAKE CONTROL PROTEIN 2"/>
    <property type="match status" value="1"/>
</dbReference>
<evidence type="ECO:0000256" key="1">
    <source>
        <dbReference type="ARBA" id="ARBA00023015"/>
    </source>
</evidence>
<dbReference type="GO" id="GO:0008270">
    <property type="term" value="F:zinc ion binding"/>
    <property type="evidence" value="ECO:0007669"/>
    <property type="project" value="InterPro"/>
</dbReference>
<evidence type="ECO:0000256" key="2">
    <source>
        <dbReference type="ARBA" id="ARBA00023125"/>
    </source>
</evidence>
<evidence type="ECO:0000256" key="4">
    <source>
        <dbReference type="ARBA" id="ARBA00023242"/>
    </source>
</evidence>
<dbReference type="PROSITE" id="PS50048">
    <property type="entry name" value="ZN2_CY6_FUNGAL_2"/>
    <property type="match status" value="1"/>
</dbReference>
<dbReference type="Pfam" id="PF11951">
    <property type="entry name" value="Fungal_trans_2"/>
    <property type="match status" value="1"/>
</dbReference>
<dbReference type="PANTHER" id="PTHR47784:SF5">
    <property type="entry name" value="STEROL UPTAKE CONTROL PROTEIN 2"/>
    <property type="match status" value="1"/>
</dbReference>
<evidence type="ECO:0000259" key="6">
    <source>
        <dbReference type="PROSITE" id="PS50048"/>
    </source>
</evidence>
<dbReference type="Pfam" id="PF00172">
    <property type="entry name" value="Zn_clus"/>
    <property type="match status" value="1"/>
</dbReference>
<sequence length="470" mass="54599">MSNLLQFFDVNMSCLDSSPEHFINTFITTDKSGFERWYRDSSAAKQKRSHCKSRTGCLTCRQRKVKCDENLPTCHRCMKRGDVCRRRPARQQQQPFRFHDRDSQRRSHSSPCLSTSSISTPILSGDGALNMEQLRLFHHFQSSTQHTLPVIGQIWESVLPKAFEYEYLMQAALCLAARHLEYSCGHEDEVGQITLSRKYLSHTLRLFRKALSSGITDSNRDAVLCTSFMLYFEAWSDTAFLLSDNNTDISTSAYSVSEDQLFTLAKSMRHVCMYAMSDLAHNSSVLRNVMLHRPIWSIYQSLSFVGRVCDEYHAFFEQLWRLDGDPVIFSKFCDIPPPQIFRHGDGFPGADIIKWTEHLSTDRHDAYIHVANRLSALLSLLPIDAQEIPERSVLEICPDLLPDVSRVVFTFPIMFHPEFTDMLFENDTRILVLLYHFFRMVNRLLPKDECWWAARRAESFEVFLRRKLWG</sequence>
<dbReference type="InterPro" id="IPR021858">
    <property type="entry name" value="Fun_TF"/>
</dbReference>
<dbReference type="SMART" id="SM00066">
    <property type="entry name" value="GAL4"/>
    <property type="match status" value="1"/>
</dbReference>
<dbReference type="GO" id="GO:0003677">
    <property type="term" value="F:DNA binding"/>
    <property type="evidence" value="ECO:0007669"/>
    <property type="project" value="UniProtKB-KW"/>
</dbReference>
<dbReference type="InterPro" id="IPR053157">
    <property type="entry name" value="Sterol_Uptake_Regulator"/>
</dbReference>
<feature type="region of interest" description="Disordered" evidence="5">
    <location>
        <begin position="88"/>
        <end position="117"/>
    </location>
</feature>
<keyword evidence="3" id="KW-0804">Transcription</keyword>
<feature type="domain" description="Zn(2)-C6 fungal-type" evidence="6">
    <location>
        <begin position="56"/>
        <end position="86"/>
    </location>
</feature>
<dbReference type="GO" id="GO:0001228">
    <property type="term" value="F:DNA-binding transcription activator activity, RNA polymerase II-specific"/>
    <property type="evidence" value="ECO:0007669"/>
    <property type="project" value="TreeGrafter"/>
</dbReference>
<proteinExistence type="predicted"/>
<dbReference type="SUPFAM" id="SSF57701">
    <property type="entry name" value="Zn2/Cys6 DNA-binding domain"/>
    <property type="match status" value="1"/>
</dbReference>